<organism evidence="2 3">
    <name type="scientific">Oesophagostomum dentatum</name>
    <name type="common">Nodular worm</name>
    <dbReference type="NCBI Taxonomy" id="61180"/>
    <lineage>
        <taxon>Eukaryota</taxon>
        <taxon>Metazoa</taxon>
        <taxon>Ecdysozoa</taxon>
        <taxon>Nematoda</taxon>
        <taxon>Chromadorea</taxon>
        <taxon>Rhabditida</taxon>
        <taxon>Rhabditina</taxon>
        <taxon>Rhabditomorpha</taxon>
        <taxon>Strongyloidea</taxon>
        <taxon>Strongylidae</taxon>
        <taxon>Oesophagostomum</taxon>
    </lineage>
</organism>
<dbReference type="OrthoDB" id="5981864at2759"/>
<keyword evidence="3" id="KW-1185">Reference proteome</keyword>
<sequence length="163" mass="17715">MGIKMNSCASLLRAFFFRQTPLWEQERPSSHSSQGSTAPSYASYSSQQSGSSAHTQSVNTSSTTVHGSANTIAPIAGVRLPAMISLRDQLHHFRKELNSAREDSSRVYPMSESLSGFPRRVAQHDGNVLDARSGSEAPRLTERCFGDVRSAAGERGSEPVLMK</sequence>
<reference evidence="2 3" key="1">
    <citation type="submission" date="2014-03" db="EMBL/GenBank/DDBJ databases">
        <title>Draft genome of the hookworm Oesophagostomum dentatum.</title>
        <authorList>
            <person name="Mitreva M."/>
        </authorList>
    </citation>
    <scope>NUCLEOTIDE SEQUENCE [LARGE SCALE GENOMIC DNA]</scope>
    <source>
        <strain evidence="2 3">OD-Hann</strain>
    </source>
</reference>
<feature type="compositionally biased region" description="Low complexity" evidence="1">
    <location>
        <begin position="35"/>
        <end position="57"/>
    </location>
</feature>
<dbReference type="EMBL" id="KN574463">
    <property type="protein sequence ID" value="KHJ83226.1"/>
    <property type="molecule type" value="Genomic_DNA"/>
</dbReference>
<protein>
    <submittedName>
        <fullName evidence="2">Uncharacterized protein</fullName>
    </submittedName>
</protein>
<evidence type="ECO:0000313" key="3">
    <source>
        <dbReference type="Proteomes" id="UP000053660"/>
    </source>
</evidence>
<dbReference type="AlphaFoldDB" id="A0A0B1SH67"/>
<proteinExistence type="predicted"/>
<dbReference type="Proteomes" id="UP000053660">
    <property type="component" value="Unassembled WGS sequence"/>
</dbReference>
<accession>A0A0B1SH67</accession>
<feature type="region of interest" description="Disordered" evidence="1">
    <location>
        <begin position="26"/>
        <end position="72"/>
    </location>
</feature>
<evidence type="ECO:0000313" key="2">
    <source>
        <dbReference type="EMBL" id="KHJ83226.1"/>
    </source>
</evidence>
<gene>
    <name evidence="2" type="ORF">OESDEN_17077</name>
</gene>
<evidence type="ECO:0000256" key="1">
    <source>
        <dbReference type="SAM" id="MobiDB-lite"/>
    </source>
</evidence>
<name>A0A0B1SH67_OESDE</name>
<feature type="compositionally biased region" description="Polar residues" evidence="1">
    <location>
        <begin position="58"/>
        <end position="71"/>
    </location>
</feature>